<evidence type="ECO:0000313" key="2">
    <source>
        <dbReference type="EMBL" id="KKL06815.1"/>
    </source>
</evidence>
<keyword evidence="1" id="KW-0472">Membrane</keyword>
<accession>A0A0F9ABK2</accession>
<keyword evidence="1" id="KW-1133">Transmembrane helix</keyword>
<name>A0A0F9ABK2_9ZZZZ</name>
<proteinExistence type="predicted"/>
<dbReference type="AlphaFoldDB" id="A0A0F9ABK2"/>
<dbReference type="EMBL" id="LAZR01043546">
    <property type="protein sequence ID" value="KKL06815.1"/>
    <property type="molecule type" value="Genomic_DNA"/>
</dbReference>
<organism evidence="2">
    <name type="scientific">marine sediment metagenome</name>
    <dbReference type="NCBI Taxonomy" id="412755"/>
    <lineage>
        <taxon>unclassified sequences</taxon>
        <taxon>metagenomes</taxon>
        <taxon>ecological metagenomes</taxon>
    </lineage>
</organism>
<evidence type="ECO:0000256" key="1">
    <source>
        <dbReference type="SAM" id="Phobius"/>
    </source>
</evidence>
<feature type="transmembrane region" description="Helical" evidence="1">
    <location>
        <begin position="40"/>
        <end position="63"/>
    </location>
</feature>
<comment type="caution">
    <text evidence="2">The sequence shown here is derived from an EMBL/GenBank/DDBJ whole genome shotgun (WGS) entry which is preliminary data.</text>
</comment>
<protein>
    <submittedName>
        <fullName evidence="2">Uncharacterized protein</fullName>
    </submittedName>
</protein>
<reference evidence="2" key="1">
    <citation type="journal article" date="2015" name="Nature">
        <title>Complex archaea that bridge the gap between prokaryotes and eukaryotes.</title>
        <authorList>
            <person name="Spang A."/>
            <person name="Saw J.H."/>
            <person name="Jorgensen S.L."/>
            <person name="Zaremba-Niedzwiedzka K."/>
            <person name="Martijn J."/>
            <person name="Lind A.E."/>
            <person name="van Eijk R."/>
            <person name="Schleper C."/>
            <person name="Guy L."/>
            <person name="Ettema T.J."/>
        </authorList>
    </citation>
    <scope>NUCLEOTIDE SEQUENCE</scope>
</reference>
<gene>
    <name evidence="2" type="ORF">LCGC14_2592250</name>
</gene>
<keyword evidence="1" id="KW-0812">Transmembrane</keyword>
<sequence>MSDNNSKSGVGATTVLLIVFVVLKMTDNVEWSWFWVLSPFWIPCGLVLSLLAVWAPFWIARVVSEKRRATKRMAKQYDDLSARPGGDR</sequence>